<protein>
    <submittedName>
        <fullName evidence="1">Uncharacterized protein</fullName>
    </submittedName>
</protein>
<name>A0A952FHH3_9PROT</name>
<proteinExistence type="predicted"/>
<dbReference type="EMBL" id="JAEKLZ010000108">
    <property type="protein sequence ID" value="MBW8724466.1"/>
    <property type="molecule type" value="Genomic_DNA"/>
</dbReference>
<organism evidence="1 2">
    <name type="scientific">Inquilinus limosus</name>
    <dbReference type="NCBI Taxonomy" id="171674"/>
    <lineage>
        <taxon>Bacteria</taxon>
        <taxon>Pseudomonadati</taxon>
        <taxon>Pseudomonadota</taxon>
        <taxon>Alphaproteobacteria</taxon>
        <taxon>Rhodospirillales</taxon>
        <taxon>Rhodospirillaceae</taxon>
        <taxon>Inquilinus</taxon>
    </lineage>
</organism>
<accession>A0A952FHH3</accession>
<dbReference type="Proteomes" id="UP000700706">
    <property type="component" value="Unassembled WGS sequence"/>
</dbReference>
<dbReference type="AlphaFoldDB" id="A0A952FHH3"/>
<reference evidence="1" key="1">
    <citation type="submission" date="2020-06" db="EMBL/GenBank/DDBJ databases">
        <title>Stable isotope informed genome-resolved metagenomics uncovers potential trophic interactions in rhizosphere soil.</title>
        <authorList>
            <person name="Starr E.P."/>
            <person name="Shi S."/>
            <person name="Blazewicz S.J."/>
            <person name="Koch B.J."/>
            <person name="Probst A.J."/>
            <person name="Hungate B.A."/>
            <person name="Pett-Ridge J."/>
            <person name="Firestone M.K."/>
            <person name="Banfield J.F."/>
        </authorList>
    </citation>
    <scope>NUCLEOTIDE SEQUENCE</scope>
    <source>
        <strain evidence="1">YM_69_17</strain>
    </source>
</reference>
<comment type="caution">
    <text evidence="1">The sequence shown here is derived from an EMBL/GenBank/DDBJ whole genome shotgun (WGS) entry which is preliminary data.</text>
</comment>
<gene>
    <name evidence="1" type="ORF">JF625_04820</name>
</gene>
<evidence type="ECO:0000313" key="1">
    <source>
        <dbReference type="EMBL" id="MBW8724466.1"/>
    </source>
</evidence>
<sequence length="112" mass="12482">MDRDVDYIREELDVVLANYLRQWASALTEAERPRAATGWYPPLVQHLTRAQSALRRAADVVAVESGAVAAGDAIPCCEQCGRPLPAGEADEFLRGEERCDDRCKGRCRGHRR</sequence>
<evidence type="ECO:0000313" key="2">
    <source>
        <dbReference type="Proteomes" id="UP000700706"/>
    </source>
</evidence>